<sequence length="54" mass="6094">MSRVYSHIGEEERQVIQIQVGNGATVRAIGRHAWAVAASSISREIRRNTWFPSN</sequence>
<name>A0A087BT28_9BIFI</name>
<dbReference type="eggNOG" id="COG2826">
    <property type="taxonomic scope" value="Bacteria"/>
</dbReference>
<dbReference type="AlphaFoldDB" id="A0A087BT28"/>
<dbReference type="EMBL" id="JGZE01000027">
    <property type="protein sequence ID" value="KFI74178.1"/>
    <property type="molecule type" value="Genomic_DNA"/>
</dbReference>
<dbReference type="RefSeq" id="WP_420307895.1">
    <property type="nucleotide sequence ID" value="NZ_JGZE01000027.1"/>
</dbReference>
<keyword evidence="3" id="KW-1185">Reference proteome</keyword>
<dbReference type="Pfam" id="PF13936">
    <property type="entry name" value="HTH_38"/>
    <property type="match status" value="1"/>
</dbReference>
<comment type="caution">
    <text evidence="2">The sequence shown here is derived from an EMBL/GenBank/DDBJ whole genome shotgun (WGS) entry which is preliminary data.</text>
</comment>
<evidence type="ECO:0000259" key="1">
    <source>
        <dbReference type="Pfam" id="PF13936"/>
    </source>
</evidence>
<organism evidence="2 3">
    <name type="scientific">Bifidobacterium mongoliense DSM 21395</name>
    <dbReference type="NCBI Taxonomy" id="1437603"/>
    <lineage>
        <taxon>Bacteria</taxon>
        <taxon>Bacillati</taxon>
        <taxon>Actinomycetota</taxon>
        <taxon>Actinomycetes</taxon>
        <taxon>Bifidobacteriales</taxon>
        <taxon>Bifidobacteriaceae</taxon>
        <taxon>Bifidobacterium</taxon>
    </lineage>
</organism>
<proteinExistence type="predicted"/>
<feature type="non-terminal residue" evidence="2">
    <location>
        <position position="54"/>
    </location>
</feature>
<feature type="domain" description="Transposase IS30-like HTH" evidence="1">
    <location>
        <begin position="5"/>
        <end position="48"/>
    </location>
</feature>
<dbReference type="InterPro" id="IPR025246">
    <property type="entry name" value="IS30-like_HTH"/>
</dbReference>
<dbReference type="Proteomes" id="UP000029082">
    <property type="component" value="Unassembled WGS sequence"/>
</dbReference>
<protein>
    <submittedName>
        <fullName evidence="2">Integrase, catalytic region</fullName>
    </submittedName>
</protein>
<gene>
    <name evidence="2" type="ORF">BMON_1854</name>
</gene>
<reference evidence="2 3" key="1">
    <citation type="submission" date="2014-03" db="EMBL/GenBank/DDBJ databases">
        <title>Genomics of Bifidobacteria.</title>
        <authorList>
            <person name="Ventura M."/>
            <person name="Milani C."/>
            <person name="Lugli G.A."/>
        </authorList>
    </citation>
    <scope>NUCLEOTIDE SEQUENCE [LARGE SCALE GENOMIC DNA]</scope>
    <source>
        <strain evidence="2 3">DSM 21395</strain>
    </source>
</reference>
<evidence type="ECO:0000313" key="2">
    <source>
        <dbReference type="EMBL" id="KFI74178.1"/>
    </source>
</evidence>
<evidence type="ECO:0000313" key="3">
    <source>
        <dbReference type="Proteomes" id="UP000029082"/>
    </source>
</evidence>
<accession>A0A087BT28</accession>